<dbReference type="PANTHER" id="PTHR43280">
    <property type="entry name" value="ARAC-FAMILY TRANSCRIPTIONAL REGULATOR"/>
    <property type="match status" value="1"/>
</dbReference>
<keyword evidence="1" id="KW-0805">Transcription regulation</keyword>
<dbReference type="GO" id="GO:0043565">
    <property type="term" value="F:sequence-specific DNA binding"/>
    <property type="evidence" value="ECO:0007669"/>
    <property type="project" value="InterPro"/>
</dbReference>
<dbReference type="InterPro" id="IPR018060">
    <property type="entry name" value="HTH_AraC"/>
</dbReference>
<dbReference type="Gene3D" id="1.10.10.60">
    <property type="entry name" value="Homeodomain-like"/>
    <property type="match status" value="2"/>
</dbReference>
<dbReference type="SMART" id="SM00342">
    <property type="entry name" value="HTH_ARAC"/>
    <property type="match status" value="1"/>
</dbReference>
<evidence type="ECO:0000259" key="4">
    <source>
        <dbReference type="PROSITE" id="PS01124"/>
    </source>
</evidence>
<dbReference type="OrthoDB" id="2032459at2"/>
<dbReference type="PROSITE" id="PS01124">
    <property type="entry name" value="HTH_ARAC_FAMILY_2"/>
    <property type="match status" value="1"/>
</dbReference>
<feature type="domain" description="HTH araC/xylS-type" evidence="4">
    <location>
        <begin position="301"/>
        <end position="399"/>
    </location>
</feature>
<dbReference type="InterPro" id="IPR009057">
    <property type="entry name" value="Homeodomain-like_sf"/>
</dbReference>
<name>A0A1D3TSU5_9FIRM</name>
<dbReference type="PANTHER" id="PTHR43280:SF28">
    <property type="entry name" value="HTH-TYPE TRANSCRIPTIONAL ACTIVATOR RHAS"/>
    <property type="match status" value="1"/>
</dbReference>
<dbReference type="Proteomes" id="UP000199315">
    <property type="component" value="Unassembled WGS sequence"/>
</dbReference>
<sequence>MNIDERLSFFQGLISCNYRVYLWTYDEKVNLLDTNCPSELIASDMITMLDFSSMLLAHAGNENPYPLILDTELGLIWIAAFEFRSGALHRIHVIGPAFTGKNSHLFIKKKLDAYNLSVQLRSQIFRQVDDVPIIPSNTLLQFAVMLHYCITEEQISMDCVCFKTTGEDQESDEIRLISEEHRGIWISEQNLLAMIREGNPNYKKELEKSRNLSSGVRAEFGDSLRQHKNNVHVLLVLCSRASIEGGLSPSISYSLHDYYAKLIEECRNISETTSVGRKMLEDYVQRVRQSKESSDVSGQIQDICDYISIHVTEKITLSELALRAGYTEYYLSHKFKQETGQNINEYIRHKKIEEAKLLLSGTQMSILDISNELSFGNRSYFYSCFQKETGLSPSEYRDKFYKH</sequence>
<dbReference type="AlphaFoldDB" id="A0A1D3TSU5"/>
<gene>
    <name evidence="5" type="ORF">SAMN05421730_100783</name>
</gene>
<accession>A0A1D3TSU5</accession>
<evidence type="ECO:0000313" key="6">
    <source>
        <dbReference type="Proteomes" id="UP000199315"/>
    </source>
</evidence>
<proteinExistence type="predicted"/>
<evidence type="ECO:0000256" key="2">
    <source>
        <dbReference type="ARBA" id="ARBA00023125"/>
    </source>
</evidence>
<evidence type="ECO:0000313" key="5">
    <source>
        <dbReference type="EMBL" id="SCP96978.1"/>
    </source>
</evidence>
<reference evidence="5 6" key="1">
    <citation type="submission" date="2016-09" db="EMBL/GenBank/DDBJ databases">
        <authorList>
            <person name="Capua I."/>
            <person name="De Benedictis P."/>
            <person name="Joannis T."/>
            <person name="Lombin L.H."/>
            <person name="Cattoli G."/>
        </authorList>
    </citation>
    <scope>NUCLEOTIDE SEQUENCE [LARGE SCALE GENOMIC DNA]</scope>
    <source>
        <strain evidence="5 6">GluBS11</strain>
    </source>
</reference>
<protein>
    <submittedName>
        <fullName evidence="5">AraC-type DNA-binding protein</fullName>
    </submittedName>
</protein>
<keyword evidence="2 5" id="KW-0238">DNA-binding</keyword>
<dbReference type="GO" id="GO:0003700">
    <property type="term" value="F:DNA-binding transcription factor activity"/>
    <property type="evidence" value="ECO:0007669"/>
    <property type="project" value="InterPro"/>
</dbReference>
<keyword evidence="3" id="KW-0804">Transcription</keyword>
<dbReference type="Pfam" id="PF12833">
    <property type="entry name" value="HTH_18"/>
    <property type="match status" value="1"/>
</dbReference>
<evidence type="ECO:0000256" key="1">
    <source>
        <dbReference type="ARBA" id="ARBA00023015"/>
    </source>
</evidence>
<dbReference type="RefSeq" id="WP_091232609.1">
    <property type="nucleotide sequence ID" value="NZ_FMKA01000007.1"/>
</dbReference>
<dbReference type="EMBL" id="FMKA01000007">
    <property type="protein sequence ID" value="SCP96978.1"/>
    <property type="molecule type" value="Genomic_DNA"/>
</dbReference>
<dbReference type="SUPFAM" id="SSF46689">
    <property type="entry name" value="Homeodomain-like"/>
    <property type="match status" value="2"/>
</dbReference>
<evidence type="ECO:0000256" key="3">
    <source>
        <dbReference type="ARBA" id="ARBA00023163"/>
    </source>
</evidence>
<keyword evidence="6" id="KW-1185">Reference proteome</keyword>
<dbReference type="STRING" id="1619234.SAMN05421730_100783"/>
<organism evidence="5 6">
    <name type="scientific">Anaerobium acetethylicum</name>
    <dbReference type="NCBI Taxonomy" id="1619234"/>
    <lineage>
        <taxon>Bacteria</taxon>
        <taxon>Bacillati</taxon>
        <taxon>Bacillota</taxon>
        <taxon>Clostridia</taxon>
        <taxon>Lachnospirales</taxon>
        <taxon>Lachnospiraceae</taxon>
        <taxon>Anaerobium</taxon>
    </lineage>
</organism>